<dbReference type="GO" id="GO:0005509">
    <property type="term" value="F:calcium ion binding"/>
    <property type="evidence" value="ECO:0007669"/>
    <property type="project" value="InterPro"/>
</dbReference>
<proteinExistence type="predicted"/>
<protein>
    <recommendedName>
        <fullName evidence="3">Group XII secretory phospholipase A2 (PLA2G12)</fullName>
    </recommendedName>
</protein>
<evidence type="ECO:0000313" key="1">
    <source>
        <dbReference type="EMBL" id="HCO22054.1"/>
    </source>
</evidence>
<dbReference type="InterPro" id="IPR036444">
    <property type="entry name" value="PLipase_A2_dom_sf"/>
</dbReference>
<comment type="caution">
    <text evidence="1">The sequence shown here is derived from an EMBL/GenBank/DDBJ whole genome shotgun (WGS) entry which is preliminary data.</text>
</comment>
<dbReference type="GO" id="GO:0006644">
    <property type="term" value="P:phospholipid metabolic process"/>
    <property type="evidence" value="ECO:0007669"/>
    <property type="project" value="InterPro"/>
</dbReference>
<dbReference type="Gene3D" id="1.20.90.10">
    <property type="entry name" value="Phospholipase A2 domain"/>
    <property type="match status" value="1"/>
</dbReference>
<dbReference type="Pfam" id="PF06951">
    <property type="entry name" value="PLA2G12"/>
    <property type="match status" value="1"/>
</dbReference>
<dbReference type="SUPFAM" id="SSF48619">
    <property type="entry name" value="Phospholipase A2, PLA2"/>
    <property type="match status" value="1"/>
</dbReference>
<dbReference type="GO" id="GO:0005576">
    <property type="term" value="C:extracellular region"/>
    <property type="evidence" value="ECO:0007669"/>
    <property type="project" value="InterPro"/>
</dbReference>
<organism evidence="1 2">
    <name type="scientific">Gimesia maris</name>
    <dbReference type="NCBI Taxonomy" id="122"/>
    <lineage>
        <taxon>Bacteria</taxon>
        <taxon>Pseudomonadati</taxon>
        <taxon>Planctomycetota</taxon>
        <taxon>Planctomycetia</taxon>
        <taxon>Planctomycetales</taxon>
        <taxon>Planctomycetaceae</taxon>
        <taxon>Gimesia</taxon>
    </lineage>
</organism>
<dbReference type="GO" id="GO:0050482">
    <property type="term" value="P:arachidonate secretion"/>
    <property type="evidence" value="ECO:0007669"/>
    <property type="project" value="InterPro"/>
</dbReference>
<dbReference type="Proteomes" id="UP000263642">
    <property type="component" value="Unassembled WGS sequence"/>
</dbReference>
<evidence type="ECO:0000313" key="2">
    <source>
        <dbReference type="Proteomes" id="UP000263642"/>
    </source>
</evidence>
<gene>
    <name evidence="1" type="ORF">DIT97_02910</name>
</gene>
<dbReference type="GO" id="GO:0004623">
    <property type="term" value="F:phospholipase A2 activity"/>
    <property type="evidence" value="ECO:0007669"/>
    <property type="project" value="InterPro"/>
</dbReference>
<dbReference type="EMBL" id="DQAY01000020">
    <property type="protein sequence ID" value="HCO22054.1"/>
    <property type="molecule type" value="Genomic_DNA"/>
</dbReference>
<name>A0A3D3QZM2_9PLAN</name>
<dbReference type="GO" id="GO:0016042">
    <property type="term" value="P:lipid catabolic process"/>
    <property type="evidence" value="ECO:0007669"/>
    <property type="project" value="InterPro"/>
</dbReference>
<dbReference type="InterPro" id="IPR010711">
    <property type="entry name" value="PLA2G12"/>
</dbReference>
<dbReference type="AlphaFoldDB" id="A0A3D3QZM2"/>
<sequence length="201" mass="22829">MSTITPAASFLTGIRQPEQKKLAIGLPSRENRTNDLVRAFEQCQVQVDLFSDAASGYVMKLKFVVWWMFCIACICSVRSELQAQTCGNGFPCGPDGAPLLQMLTPQGFMGADFRGSCTQHDRCYQVPGINRRYCDLQFRNELHRRCDSSVFPLGCRMLANTMYLQVRLFGRRPYLNSQYPATYPPPTPYPVYSNPVVYYGY</sequence>
<reference evidence="1 2" key="1">
    <citation type="journal article" date="2018" name="Nat. Biotechnol.">
        <title>A standardized bacterial taxonomy based on genome phylogeny substantially revises the tree of life.</title>
        <authorList>
            <person name="Parks D.H."/>
            <person name="Chuvochina M."/>
            <person name="Waite D.W."/>
            <person name="Rinke C."/>
            <person name="Skarshewski A."/>
            <person name="Chaumeil P.A."/>
            <person name="Hugenholtz P."/>
        </authorList>
    </citation>
    <scope>NUCLEOTIDE SEQUENCE [LARGE SCALE GENOMIC DNA]</scope>
    <source>
        <strain evidence="1">UBA9375</strain>
    </source>
</reference>
<evidence type="ECO:0008006" key="3">
    <source>
        <dbReference type="Google" id="ProtNLM"/>
    </source>
</evidence>
<accession>A0A3D3QZM2</accession>